<evidence type="ECO:0000256" key="1">
    <source>
        <dbReference type="ARBA" id="ARBA00006484"/>
    </source>
</evidence>
<organism evidence="3 4">
    <name type="scientific">Nocardioides daedukensis</name>
    <dbReference type="NCBI Taxonomy" id="634462"/>
    <lineage>
        <taxon>Bacteria</taxon>
        <taxon>Bacillati</taxon>
        <taxon>Actinomycetota</taxon>
        <taxon>Actinomycetes</taxon>
        <taxon>Propionibacteriales</taxon>
        <taxon>Nocardioidaceae</taxon>
        <taxon>Nocardioides</taxon>
    </lineage>
</organism>
<dbReference type="InterPro" id="IPR002347">
    <property type="entry name" value="SDR_fam"/>
</dbReference>
<keyword evidence="4" id="KW-1185">Reference proteome</keyword>
<dbReference type="GO" id="GO:0016491">
    <property type="term" value="F:oxidoreductase activity"/>
    <property type="evidence" value="ECO:0007669"/>
    <property type="project" value="UniProtKB-KW"/>
</dbReference>
<comment type="caution">
    <text evidence="3">The sequence shown here is derived from an EMBL/GenBank/DDBJ whole genome shotgun (WGS) entry which is preliminary data.</text>
</comment>
<dbReference type="CDD" id="cd05233">
    <property type="entry name" value="SDR_c"/>
    <property type="match status" value="1"/>
</dbReference>
<dbReference type="InterPro" id="IPR020904">
    <property type="entry name" value="Sc_DH/Rdtase_CS"/>
</dbReference>
<dbReference type="InterPro" id="IPR036291">
    <property type="entry name" value="NAD(P)-bd_dom_sf"/>
</dbReference>
<dbReference type="PANTHER" id="PTHR43669:SF3">
    <property type="entry name" value="ALCOHOL DEHYDROGENASE, PUTATIVE (AFU_ORTHOLOGUE AFUA_3G03445)-RELATED"/>
    <property type="match status" value="1"/>
</dbReference>
<dbReference type="FunFam" id="3.40.50.720:FF:000084">
    <property type="entry name" value="Short-chain dehydrogenase reductase"/>
    <property type="match status" value="1"/>
</dbReference>
<reference evidence="3 4" key="1">
    <citation type="submission" date="2020-07" db="EMBL/GenBank/DDBJ databases">
        <title>Sequencing the genomes of 1000 actinobacteria strains.</title>
        <authorList>
            <person name="Klenk H.-P."/>
        </authorList>
    </citation>
    <scope>NUCLEOTIDE SEQUENCE [LARGE SCALE GENOMIC DNA]</scope>
    <source>
        <strain evidence="3 4">DSM 23819</strain>
    </source>
</reference>
<dbReference type="RefSeq" id="WP_179502928.1">
    <property type="nucleotide sequence ID" value="NZ_JACCAA010000001.1"/>
</dbReference>
<protein>
    <submittedName>
        <fullName evidence="3">NAD(P)-dependent dehydrogenase (Short-subunit alcohol dehydrogenase family)</fullName>
    </submittedName>
</protein>
<evidence type="ECO:0000313" key="4">
    <source>
        <dbReference type="Proteomes" id="UP000540656"/>
    </source>
</evidence>
<dbReference type="EMBL" id="JACCAA010000001">
    <property type="protein sequence ID" value="NYG59929.1"/>
    <property type="molecule type" value="Genomic_DNA"/>
</dbReference>
<dbReference type="Proteomes" id="UP000540656">
    <property type="component" value="Unassembled WGS sequence"/>
</dbReference>
<dbReference type="AlphaFoldDB" id="A0A7Y9S2Q4"/>
<dbReference type="PRINTS" id="PR00081">
    <property type="entry name" value="GDHRDH"/>
</dbReference>
<sequence length="253" mass="26313">MTTLKGHTALITGAGQGVGRGIAIALAERGADIAAVGRTLSKVEDVCAELSELGVTARAYELDVTDEENVPGLVDRVAEEFGSLDILVNNAYFGSLGPLLSMDAKKFQRGFRSAPFAAFNFMVAAHPHLVARGGGSIVNLVTSAMVRWDGTNYGAYAAAKTALRSLTRTAAVEWGGDNIRVNSIAPHALTPALAGWAEANPQEAEEFVASIPLKRIGDPVADIGRAVAALVSPEMSYLSGATIPLDGGQAFFG</sequence>
<comment type="similarity">
    <text evidence="1">Belongs to the short-chain dehydrogenases/reductases (SDR) family.</text>
</comment>
<evidence type="ECO:0000313" key="3">
    <source>
        <dbReference type="EMBL" id="NYG59929.1"/>
    </source>
</evidence>
<dbReference type="PRINTS" id="PR00080">
    <property type="entry name" value="SDRFAMILY"/>
</dbReference>
<dbReference type="SUPFAM" id="SSF51735">
    <property type="entry name" value="NAD(P)-binding Rossmann-fold domains"/>
    <property type="match status" value="1"/>
</dbReference>
<accession>A0A7Y9S2Q4</accession>
<gene>
    <name evidence="3" type="ORF">BJ980_002852</name>
</gene>
<dbReference type="Gene3D" id="3.40.50.720">
    <property type="entry name" value="NAD(P)-binding Rossmann-like Domain"/>
    <property type="match status" value="1"/>
</dbReference>
<keyword evidence="2" id="KW-0560">Oxidoreductase</keyword>
<dbReference type="PROSITE" id="PS00061">
    <property type="entry name" value="ADH_SHORT"/>
    <property type="match status" value="1"/>
</dbReference>
<dbReference type="PANTHER" id="PTHR43669">
    <property type="entry name" value="5-KETO-D-GLUCONATE 5-REDUCTASE"/>
    <property type="match status" value="1"/>
</dbReference>
<name>A0A7Y9S2Q4_9ACTN</name>
<proteinExistence type="inferred from homology"/>
<evidence type="ECO:0000256" key="2">
    <source>
        <dbReference type="ARBA" id="ARBA00023002"/>
    </source>
</evidence>
<dbReference type="Pfam" id="PF13561">
    <property type="entry name" value="adh_short_C2"/>
    <property type="match status" value="1"/>
</dbReference>